<dbReference type="PANTHER" id="PTHR43798:SF33">
    <property type="entry name" value="HYDROLASE, PUTATIVE (AFU_ORTHOLOGUE AFUA_2G14860)-RELATED"/>
    <property type="match status" value="1"/>
</dbReference>
<dbReference type="Pfam" id="PF12146">
    <property type="entry name" value="Hydrolase_4"/>
    <property type="match status" value="1"/>
</dbReference>
<dbReference type="GO" id="GO:0016020">
    <property type="term" value="C:membrane"/>
    <property type="evidence" value="ECO:0007669"/>
    <property type="project" value="TreeGrafter"/>
</dbReference>
<dbReference type="PRINTS" id="PR00111">
    <property type="entry name" value="ABHYDROLASE"/>
</dbReference>
<dbReference type="InterPro" id="IPR022742">
    <property type="entry name" value="Hydrolase_4"/>
</dbReference>
<name>A0AAN6NBL8_9PEZI</name>
<dbReference type="PANTHER" id="PTHR43798">
    <property type="entry name" value="MONOACYLGLYCEROL LIPASE"/>
    <property type="match status" value="1"/>
</dbReference>
<dbReference type="GO" id="GO:0016787">
    <property type="term" value="F:hydrolase activity"/>
    <property type="evidence" value="ECO:0007669"/>
    <property type="project" value="UniProtKB-KW"/>
</dbReference>
<accession>A0AAN6NBL8</accession>
<dbReference type="InterPro" id="IPR000073">
    <property type="entry name" value="AB_hydrolase_1"/>
</dbReference>
<gene>
    <name evidence="3" type="ORF">QBC46DRAFT_256914</name>
</gene>
<evidence type="ECO:0000256" key="1">
    <source>
        <dbReference type="SAM" id="MobiDB-lite"/>
    </source>
</evidence>
<evidence type="ECO:0000313" key="3">
    <source>
        <dbReference type="EMBL" id="KAK3942206.1"/>
    </source>
</evidence>
<keyword evidence="4" id="KW-1185">Reference proteome</keyword>
<comment type="caution">
    <text evidence="3">The sequence shown here is derived from an EMBL/GenBank/DDBJ whole genome shotgun (WGS) entry which is preliminary data.</text>
</comment>
<dbReference type="SUPFAM" id="SSF53474">
    <property type="entry name" value="alpha/beta-Hydrolases"/>
    <property type="match status" value="1"/>
</dbReference>
<dbReference type="Proteomes" id="UP001303473">
    <property type="component" value="Unassembled WGS sequence"/>
</dbReference>
<dbReference type="Gene3D" id="3.40.50.1820">
    <property type="entry name" value="alpha/beta hydrolase"/>
    <property type="match status" value="1"/>
</dbReference>
<dbReference type="InterPro" id="IPR050266">
    <property type="entry name" value="AB_hydrolase_sf"/>
</dbReference>
<feature type="domain" description="Serine aminopeptidase S33" evidence="2">
    <location>
        <begin position="54"/>
        <end position="198"/>
    </location>
</feature>
<organism evidence="3 4">
    <name type="scientific">Diplogelasinospora grovesii</name>
    <dbReference type="NCBI Taxonomy" id="303347"/>
    <lineage>
        <taxon>Eukaryota</taxon>
        <taxon>Fungi</taxon>
        <taxon>Dikarya</taxon>
        <taxon>Ascomycota</taxon>
        <taxon>Pezizomycotina</taxon>
        <taxon>Sordariomycetes</taxon>
        <taxon>Sordariomycetidae</taxon>
        <taxon>Sordariales</taxon>
        <taxon>Diplogelasinosporaceae</taxon>
        <taxon>Diplogelasinospora</taxon>
    </lineage>
</organism>
<proteinExistence type="predicted"/>
<feature type="region of interest" description="Disordered" evidence="1">
    <location>
        <begin position="221"/>
        <end position="242"/>
    </location>
</feature>
<reference evidence="4" key="1">
    <citation type="journal article" date="2023" name="Mol. Phylogenet. Evol.">
        <title>Genome-scale phylogeny and comparative genomics of the fungal order Sordariales.</title>
        <authorList>
            <person name="Hensen N."/>
            <person name="Bonometti L."/>
            <person name="Westerberg I."/>
            <person name="Brannstrom I.O."/>
            <person name="Guillou S."/>
            <person name="Cros-Aarteil S."/>
            <person name="Calhoun S."/>
            <person name="Haridas S."/>
            <person name="Kuo A."/>
            <person name="Mondo S."/>
            <person name="Pangilinan J."/>
            <person name="Riley R."/>
            <person name="LaButti K."/>
            <person name="Andreopoulos B."/>
            <person name="Lipzen A."/>
            <person name="Chen C."/>
            <person name="Yan M."/>
            <person name="Daum C."/>
            <person name="Ng V."/>
            <person name="Clum A."/>
            <person name="Steindorff A."/>
            <person name="Ohm R.A."/>
            <person name="Martin F."/>
            <person name="Silar P."/>
            <person name="Natvig D.O."/>
            <person name="Lalanne C."/>
            <person name="Gautier V."/>
            <person name="Ament-Velasquez S.L."/>
            <person name="Kruys A."/>
            <person name="Hutchinson M.I."/>
            <person name="Powell A.J."/>
            <person name="Barry K."/>
            <person name="Miller A.N."/>
            <person name="Grigoriev I.V."/>
            <person name="Debuchy R."/>
            <person name="Gladieux P."/>
            <person name="Hiltunen Thoren M."/>
            <person name="Johannesson H."/>
        </authorList>
    </citation>
    <scope>NUCLEOTIDE SEQUENCE [LARGE SCALE GENOMIC DNA]</scope>
    <source>
        <strain evidence="4">CBS 340.73</strain>
    </source>
</reference>
<sequence>MGKPVIISGPLATAKSKEELLKLEYKPDHFEGARDISTPYGSTRVYEWGPEAGNKVLFIHGVTTSCMTLGIIAKALVERGFRVMLFDLYGRGYSDGVKGVKHDARLYVDQTLAVLKSSPLGNWDQGFRLIGYSMGGSIAVHFAAEHPEMLSSPLTLLCPAGLIRASYMFDLKSRIAFQTGLIPARYIHSKLKDRLRKPMHESVKNKADMDAAAAATAAAADTAMTELGDEPPAPEEPREAQELYERQRKHIEWMIDNHGGFIPAVADCFKHAPFTKQQPAWTKMAAKLKEKNKTLVIILGAKDDLINLGHFKADAVPILDKAGVNYRLRVINDANHNFPMTHSQKVLALIYQAWGIQPLLPPPPPSSAQKK</sequence>
<dbReference type="EMBL" id="MU853776">
    <property type="protein sequence ID" value="KAK3942206.1"/>
    <property type="molecule type" value="Genomic_DNA"/>
</dbReference>
<dbReference type="InterPro" id="IPR029058">
    <property type="entry name" value="AB_hydrolase_fold"/>
</dbReference>
<evidence type="ECO:0000259" key="2">
    <source>
        <dbReference type="Pfam" id="PF12146"/>
    </source>
</evidence>
<dbReference type="AlphaFoldDB" id="A0AAN6NBL8"/>
<evidence type="ECO:0000313" key="4">
    <source>
        <dbReference type="Proteomes" id="UP001303473"/>
    </source>
</evidence>
<protein>
    <submittedName>
        <fullName evidence="3">Alpha beta hydrolase family protein</fullName>
    </submittedName>
</protein>
<keyword evidence="3" id="KW-0378">Hydrolase</keyword>